<evidence type="ECO:0000313" key="1">
    <source>
        <dbReference type="EMBL" id="EEQ06269.1"/>
    </source>
</evidence>
<accession>A0ABM9XY89</accession>
<protein>
    <submittedName>
        <fullName evidence="1">Uncharacterized protein</fullName>
    </submittedName>
</protein>
<comment type="caution">
    <text evidence="1">The sequence shown here is derived from an EMBL/GenBank/DDBJ whole genome shotgun (WGS) entry which is preliminary data.</text>
</comment>
<name>A0ABM9XY89_YERBE</name>
<proteinExistence type="predicted"/>
<keyword evidence="2" id="KW-1185">Reference proteome</keyword>
<evidence type="ECO:0000313" key="2">
    <source>
        <dbReference type="Proteomes" id="UP000010319"/>
    </source>
</evidence>
<dbReference type="Proteomes" id="UP000010319">
    <property type="component" value="Unassembled WGS sequence"/>
</dbReference>
<organism evidence="1 2">
    <name type="scientific">Yersinia bercovieri ATCC 43970</name>
    <dbReference type="NCBI Taxonomy" id="349968"/>
    <lineage>
        <taxon>Bacteria</taxon>
        <taxon>Pseudomonadati</taxon>
        <taxon>Pseudomonadota</taxon>
        <taxon>Gammaproteobacteria</taxon>
        <taxon>Enterobacterales</taxon>
        <taxon>Yersiniaceae</taxon>
        <taxon>Yersinia</taxon>
    </lineage>
</organism>
<reference evidence="1" key="1">
    <citation type="submission" date="2008-12" db="EMBL/GenBank/DDBJ databases">
        <title>Annotation of the Yersinia bercovieri ATCC 43970 genome.</title>
        <authorList>
            <person name="Read T.D."/>
            <person name="Akmal A."/>
            <person name="Bishop-Lilly K."/>
            <person name="Chen P.E."/>
            <person name="Cook C."/>
            <person name="Kiley M.P."/>
            <person name="Lentz S."/>
            <person name="Mateczun A."/>
            <person name="Nagarajan N."/>
            <person name="Nolan N."/>
            <person name="Osborne B.I."/>
            <person name="Pop M."/>
            <person name="Sozhamannan S."/>
            <person name="Stewart A.C."/>
            <person name="Sulakvelidze A."/>
            <person name="Thomason B."/>
            <person name="Willner K."/>
            <person name="Zwick M.E."/>
        </authorList>
    </citation>
    <scope>NUCLEOTIDE SEQUENCE [LARGE SCALE GENOMIC DNA]</scope>
    <source>
        <strain evidence="1">ATCC 43970</strain>
    </source>
</reference>
<gene>
    <name evidence="1" type="ORF">yberc0001_31010</name>
</gene>
<sequence length="53" mass="6036">MLINIFLLKQKYVTAFIHSDPQMSKSINRLPSIANVIANQSLYLKLDFGITLL</sequence>
<dbReference type="EMBL" id="AALC02000031">
    <property type="protein sequence ID" value="EEQ06269.1"/>
    <property type="molecule type" value="Genomic_DNA"/>
</dbReference>